<dbReference type="InterPro" id="IPR055974">
    <property type="entry name" value="DUF7552"/>
</dbReference>
<evidence type="ECO:0000259" key="2">
    <source>
        <dbReference type="Pfam" id="PF24422"/>
    </source>
</evidence>
<dbReference type="InterPro" id="IPR055973">
    <property type="entry name" value="DUF7551"/>
</dbReference>
<dbReference type="STRING" id="1238424.J07HQW1_01716"/>
<dbReference type="Pfam" id="PF24420">
    <property type="entry name" value="DUF7551"/>
    <property type="match status" value="1"/>
</dbReference>
<feature type="domain" description="DUF7552" evidence="2">
    <location>
        <begin position="8"/>
        <end position="79"/>
    </location>
</feature>
<dbReference type="Proteomes" id="UP000030649">
    <property type="component" value="Unassembled WGS sequence"/>
</dbReference>
<evidence type="ECO:0000259" key="1">
    <source>
        <dbReference type="Pfam" id="PF24420"/>
    </source>
</evidence>
<sequence length="210" mass="23535">MVGTTSVEVREHIKTLSVTDGEFLIRCGRTGDQPVPVCGLRFEKRSTAQSAAHAARQYRTALRQYDPQLPYYDLIVCQETTGILKQRPKACSLAEPQTTRALFDRMLNHERDKPHSRLVEFCHTAAAAILETFLEGGHDTVESTVVDTHFNFAETVDDPDELCLCLLESMSSELDQHLFNADQTEIIVDAAARLELPLEGQFSRHDACQS</sequence>
<dbReference type="EMBL" id="KE356560">
    <property type="protein sequence ID" value="ERG91682.1"/>
    <property type="molecule type" value="Genomic_DNA"/>
</dbReference>
<gene>
    <name evidence="3" type="ORF">J07HQW1_01716</name>
</gene>
<dbReference type="AlphaFoldDB" id="U1PDL7"/>
<feature type="domain" description="DUF7551" evidence="1">
    <location>
        <begin position="118"/>
        <end position="196"/>
    </location>
</feature>
<proteinExistence type="predicted"/>
<dbReference type="HOGENOM" id="CLU_1307805_0_0_2"/>
<dbReference type="Pfam" id="PF24422">
    <property type="entry name" value="DUF7552"/>
    <property type="match status" value="1"/>
</dbReference>
<organism evidence="3 4">
    <name type="scientific">Haloquadratum walsbyi J07HQW1</name>
    <dbReference type="NCBI Taxonomy" id="1238424"/>
    <lineage>
        <taxon>Archaea</taxon>
        <taxon>Methanobacteriati</taxon>
        <taxon>Methanobacteriota</taxon>
        <taxon>Stenosarchaea group</taxon>
        <taxon>Halobacteria</taxon>
        <taxon>Halobacteriales</taxon>
        <taxon>Haloferacaceae</taxon>
        <taxon>Haloquadratum</taxon>
    </lineage>
</organism>
<evidence type="ECO:0000313" key="3">
    <source>
        <dbReference type="EMBL" id="ERG91682.1"/>
    </source>
</evidence>
<reference evidence="3 4" key="1">
    <citation type="journal article" date="2013" name="PLoS ONE">
        <title>Assembly-driven community genomics of a hypersaline microbial ecosystem.</title>
        <authorList>
            <person name="Podell S."/>
            <person name="Ugalde J.A."/>
            <person name="Narasingarao P."/>
            <person name="Banfield J.F."/>
            <person name="Heidelberg K.B."/>
            <person name="Allen E.E."/>
        </authorList>
    </citation>
    <scope>NUCLEOTIDE SEQUENCE [LARGE SCALE GENOMIC DNA]</scope>
    <source>
        <strain evidence="4">J07HQW1</strain>
    </source>
</reference>
<accession>U1PDL7</accession>
<name>U1PDL7_9EURY</name>
<protein>
    <submittedName>
        <fullName evidence="3">Uncharacterized protein</fullName>
    </submittedName>
</protein>
<evidence type="ECO:0000313" key="4">
    <source>
        <dbReference type="Proteomes" id="UP000030649"/>
    </source>
</evidence>